<dbReference type="Proteomes" id="UP000027059">
    <property type="component" value="Chromosome"/>
</dbReference>
<accession>A0A059XXJ3</accession>
<dbReference type="EMBL" id="CP007243">
    <property type="protein sequence ID" value="AIA31815.1"/>
    <property type="molecule type" value="Genomic_DNA"/>
</dbReference>
<name>A0A059XXJ3_9BACT</name>
<dbReference type="KEGG" id="lfp:Y981_08350"/>
<keyword evidence="2" id="KW-1185">Reference proteome</keyword>
<evidence type="ECO:0000313" key="2">
    <source>
        <dbReference type="Proteomes" id="UP000027059"/>
    </source>
</evidence>
<evidence type="ECO:0000313" key="1">
    <source>
        <dbReference type="EMBL" id="AIA31815.1"/>
    </source>
</evidence>
<sequence>MFSLFPDPFKDEGCGSAGPAGFLTNRKGPDPLGSFPSLAQSLLWPFFTFFSRSIPCFRLK</sequence>
<dbReference type="HOGENOM" id="CLU_2935966_0_0_0"/>
<reference evidence="1 2" key="2">
    <citation type="journal article" date="2015" name="Biomed. Res. Int.">
        <title>Effects of Arsenite Resistance on the Growth and Functional Gene Expression of Leptospirillum ferriphilum and Acidithiobacillus thiooxidans in Pure Culture and Coculture.</title>
        <authorList>
            <person name="Jiang H."/>
            <person name="Liang Y."/>
            <person name="Yin H."/>
            <person name="Xiao Y."/>
            <person name="Guo X."/>
            <person name="Xu Y."/>
            <person name="Hu Q."/>
            <person name="Liu H."/>
            <person name="Liu X."/>
        </authorList>
    </citation>
    <scope>NUCLEOTIDE SEQUENCE [LARGE SCALE GENOMIC DNA]</scope>
    <source>
        <strain evidence="1 2">YSK</strain>
    </source>
</reference>
<protein>
    <submittedName>
        <fullName evidence="1">Uncharacterized protein</fullName>
    </submittedName>
</protein>
<reference evidence="2" key="1">
    <citation type="submission" date="2014-02" db="EMBL/GenBank/DDBJ databases">
        <title>Complete genome sequence and comparative genomic analysis of the nitrogen-fixing bacterium Leptospirillum ferriphilum YSK.</title>
        <authorList>
            <person name="Guo X."/>
            <person name="Yin H."/>
            <person name="Liang Y."/>
            <person name="Hu Q."/>
            <person name="Ma L."/>
            <person name="Xiao Y."/>
            <person name="Zhang X."/>
            <person name="Qiu G."/>
            <person name="Liu X."/>
        </authorList>
    </citation>
    <scope>NUCLEOTIDE SEQUENCE [LARGE SCALE GENOMIC DNA]</scope>
    <source>
        <strain evidence="2">YSK</strain>
    </source>
</reference>
<proteinExistence type="predicted"/>
<organism evidence="1 2">
    <name type="scientific">Leptospirillum ferriphilum YSK</name>
    <dbReference type="NCBI Taxonomy" id="1441628"/>
    <lineage>
        <taxon>Bacteria</taxon>
        <taxon>Pseudomonadati</taxon>
        <taxon>Nitrospirota</taxon>
        <taxon>Nitrospiria</taxon>
        <taxon>Nitrospirales</taxon>
        <taxon>Nitrospiraceae</taxon>
        <taxon>Leptospirillum</taxon>
    </lineage>
</organism>
<gene>
    <name evidence="1" type="ORF">Y981_08350</name>
</gene>
<dbReference type="AlphaFoldDB" id="A0A059XXJ3"/>